<keyword evidence="1" id="KW-0560">Oxidoreductase</keyword>
<organism evidence="4 5">
    <name type="scientific">Protopolystoma xenopodis</name>
    <dbReference type="NCBI Taxonomy" id="117903"/>
    <lineage>
        <taxon>Eukaryota</taxon>
        <taxon>Metazoa</taxon>
        <taxon>Spiralia</taxon>
        <taxon>Lophotrochozoa</taxon>
        <taxon>Platyhelminthes</taxon>
        <taxon>Monogenea</taxon>
        <taxon>Polyopisthocotylea</taxon>
        <taxon>Polystomatidea</taxon>
        <taxon>Polystomatidae</taxon>
        <taxon>Protopolystoma</taxon>
    </lineage>
</organism>
<comment type="caution">
    <text evidence="4">The sequence shown here is derived from an EMBL/GenBank/DDBJ whole genome shotgun (WGS) entry which is preliminary data.</text>
</comment>
<dbReference type="AlphaFoldDB" id="A0A448X642"/>
<dbReference type="Gene3D" id="3.90.110.10">
    <property type="entry name" value="Lactate dehydrogenase/glycoside hydrolase, family 4, C-terminal"/>
    <property type="match status" value="1"/>
</dbReference>
<evidence type="ECO:0000313" key="5">
    <source>
        <dbReference type="Proteomes" id="UP000784294"/>
    </source>
</evidence>
<accession>A0A448X642</accession>
<protein>
    <recommendedName>
        <fullName evidence="3">Lactate/malate dehydrogenase C-terminal domain-containing protein</fullName>
    </recommendedName>
</protein>
<evidence type="ECO:0000256" key="2">
    <source>
        <dbReference type="ARBA" id="ARBA00023027"/>
    </source>
</evidence>
<evidence type="ECO:0000259" key="3">
    <source>
        <dbReference type="Pfam" id="PF02866"/>
    </source>
</evidence>
<gene>
    <name evidence="4" type="ORF">PXEA_LOCUS22495</name>
</gene>
<dbReference type="EMBL" id="CAAALY010099922">
    <property type="protein sequence ID" value="VEL29055.1"/>
    <property type="molecule type" value="Genomic_DNA"/>
</dbReference>
<feature type="domain" description="Lactate/malate dehydrogenase C-terminal" evidence="3">
    <location>
        <begin position="1"/>
        <end position="85"/>
    </location>
</feature>
<dbReference type="OrthoDB" id="755699at2759"/>
<keyword evidence="2" id="KW-0520">NAD</keyword>
<dbReference type="InterPro" id="IPR022383">
    <property type="entry name" value="Lactate/malate_DH_C"/>
</dbReference>
<reference evidence="4" key="1">
    <citation type="submission" date="2018-11" db="EMBL/GenBank/DDBJ databases">
        <authorList>
            <consortium name="Pathogen Informatics"/>
        </authorList>
    </citation>
    <scope>NUCLEOTIDE SEQUENCE</scope>
</reference>
<dbReference type="PANTHER" id="PTHR11540">
    <property type="entry name" value="MALATE AND LACTATE DEHYDROGENASE"/>
    <property type="match status" value="1"/>
</dbReference>
<evidence type="ECO:0000313" key="4">
    <source>
        <dbReference type="EMBL" id="VEL29055.1"/>
    </source>
</evidence>
<dbReference type="GO" id="GO:0030060">
    <property type="term" value="F:L-malate dehydrogenase (NAD+) activity"/>
    <property type="evidence" value="ECO:0007669"/>
    <property type="project" value="TreeGrafter"/>
</dbReference>
<sequence>MSMAYAGVRFVTSLLEAMSGRQGVVECAFVQSDVTECEFFATPLLLGASGVERTMGLGKLNEFEIDLLKKAIPELKANIKKGKEFAASCTN</sequence>
<proteinExistence type="predicted"/>
<dbReference type="GO" id="GO:0006099">
    <property type="term" value="P:tricarboxylic acid cycle"/>
    <property type="evidence" value="ECO:0007669"/>
    <property type="project" value="TreeGrafter"/>
</dbReference>
<dbReference type="InterPro" id="IPR015955">
    <property type="entry name" value="Lactate_DH/Glyco_Ohase_4_C"/>
</dbReference>
<dbReference type="Proteomes" id="UP000784294">
    <property type="component" value="Unassembled WGS sequence"/>
</dbReference>
<dbReference type="Pfam" id="PF02866">
    <property type="entry name" value="Ldh_1_C"/>
    <property type="match status" value="1"/>
</dbReference>
<dbReference type="SUPFAM" id="SSF56327">
    <property type="entry name" value="LDH C-terminal domain-like"/>
    <property type="match status" value="1"/>
</dbReference>
<name>A0A448X642_9PLAT</name>
<keyword evidence="5" id="KW-1185">Reference proteome</keyword>
<dbReference type="GO" id="GO:0005739">
    <property type="term" value="C:mitochondrion"/>
    <property type="evidence" value="ECO:0007669"/>
    <property type="project" value="TreeGrafter"/>
</dbReference>
<dbReference type="PANTHER" id="PTHR11540:SF16">
    <property type="entry name" value="MALATE DEHYDROGENASE, MITOCHONDRIAL"/>
    <property type="match status" value="1"/>
</dbReference>
<evidence type="ECO:0000256" key="1">
    <source>
        <dbReference type="ARBA" id="ARBA00023002"/>
    </source>
</evidence>